<evidence type="ECO:0000256" key="1">
    <source>
        <dbReference type="SAM" id="Coils"/>
    </source>
</evidence>
<feature type="domain" description="Helicase superfamily 3 single-stranded DNA/RNA virus" evidence="3">
    <location>
        <begin position="412"/>
        <end position="464"/>
    </location>
</feature>
<reference evidence="4 5" key="1">
    <citation type="submission" date="2016-11" db="EMBL/GenBank/DDBJ databases">
        <authorList>
            <person name="Jaros S."/>
            <person name="Januszkiewicz K."/>
            <person name="Wedrychowicz H."/>
        </authorList>
    </citation>
    <scope>NUCLEOTIDE SEQUENCE [LARGE SCALE GENOMIC DNA]</scope>
    <source>
        <strain evidence="4 5">DSM 12906</strain>
    </source>
</reference>
<dbReference type="EMBL" id="FQZG01000017">
    <property type="protein sequence ID" value="SHI84333.1"/>
    <property type="molecule type" value="Genomic_DNA"/>
</dbReference>
<dbReference type="STRING" id="1123357.SAMN02745244_01176"/>
<keyword evidence="4" id="KW-0378">Hydrolase</keyword>
<evidence type="ECO:0000256" key="2">
    <source>
        <dbReference type="SAM" id="MobiDB-lite"/>
    </source>
</evidence>
<proteinExistence type="predicted"/>
<protein>
    <submittedName>
        <fullName evidence="4">RNA helicase</fullName>
    </submittedName>
</protein>
<sequence length="750" mass="82096">MSTTDRTSALVSADLTLPGGPDLAPAAGGLPGAVPSGESPVLTVEDDFAGNGYTAAQTDPDDSEATVDLGSDQGTNADQHARPSLGGRASVSETAAPAPTPVALVDFAELDVPGADPGDEVEAFVVESTPAQVAEAKEFFAGAKAAESPEQVKRARMQSRVFSVMQYRERPETGEVMLTQEQIDEGLAALGDRLHRWAYVWHPYDRLVEVDEGTGETVCCGIKGLHAHMVLWVADADGPRPTIRTVSDAFSIPSARVKPPKETAEQEGTEHKGRGAAERAFFDLAEYLPHESRGKNAIPGIHQSDRHYLVDKTQEGMPGKYQYGRGRIVANFDFGQELDAHMAMRRNAAEGGGGAKLSKLFQAVGKGSLTLKQVRDQEPAIYFAKGNLAHFQKLRGDFLAYQDAPESVMNFYVFGEGGTGKDLLAKALARALAPDADKPYFKVGGENVSWEGYDGEPVVIWEDMRVGDMIRTAKSRGMLFRILSPWREPDEKPIVNIKGSKTQLLNRVNIVTGPEGYEEFLRGLAGEYESMQGGVRVKHQAENLGQGFRRFPVIIPVAEREFSIFVNSGVLNGTREYQSYERYEHMRQDLELLARRCKAIKDTAERERVRGEIEARTVAPIVEQHDRIAHPELDAIDGDNLLAEFAGVGQPIQPSDEEIALAEEAAKRDREIVEEQQRKRLAELEEHNRELKLCTCSTPQSGTYARHGDDCPALSEEERERRAAAKRKALDAKVERLRANGGLLVAGGAR</sequence>
<gene>
    <name evidence="4" type="ORF">SAMN02745244_01176</name>
</gene>
<feature type="compositionally biased region" description="Low complexity" evidence="2">
    <location>
        <begin position="14"/>
        <end position="28"/>
    </location>
</feature>
<accession>A0A1M6EFY4</accession>
<feature type="region of interest" description="Disordered" evidence="2">
    <location>
        <begin position="704"/>
        <end position="723"/>
    </location>
</feature>
<feature type="region of interest" description="Disordered" evidence="2">
    <location>
        <begin position="1"/>
        <end position="96"/>
    </location>
</feature>
<dbReference type="AlphaFoldDB" id="A0A1M6EFY4"/>
<dbReference type="Pfam" id="PF00910">
    <property type="entry name" value="RNA_helicase"/>
    <property type="match status" value="1"/>
</dbReference>
<dbReference type="InterPro" id="IPR027417">
    <property type="entry name" value="P-loop_NTPase"/>
</dbReference>
<evidence type="ECO:0000313" key="5">
    <source>
        <dbReference type="Proteomes" id="UP000184512"/>
    </source>
</evidence>
<keyword evidence="1" id="KW-0175">Coiled coil</keyword>
<dbReference type="InterPro" id="IPR000605">
    <property type="entry name" value="Helicase_SF3_ssDNA/RNA_vir"/>
</dbReference>
<dbReference type="RefSeq" id="WP_217652128.1">
    <property type="nucleotide sequence ID" value="NZ_FQZG01000017.1"/>
</dbReference>
<keyword evidence="4" id="KW-0347">Helicase</keyword>
<evidence type="ECO:0000313" key="4">
    <source>
        <dbReference type="EMBL" id="SHI84333.1"/>
    </source>
</evidence>
<organism evidence="4 5">
    <name type="scientific">Tessaracoccus bendigoensis DSM 12906</name>
    <dbReference type="NCBI Taxonomy" id="1123357"/>
    <lineage>
        <taxon>Bacteria</taxon>
        <taxon>Bacillati</taxon>
        <taxon>Actinomycetota</taxon>
        <taxon>Actinomycetes</taxon>
        <taxon>Propionibacteriales</taxon>
        <taxon>Propionibacteriaceae</taxon>
        <taxon>Tessaracoccus</taxon>
    </lineage>
</organism>
<keyword evidence="5" id="KW-1185">Reference proteome</keyword>
<dbReference type="Proteomes" id="UP000184512">
    <property type="component" value="Unassembled WGS sequence"/>
</dbReference>
<keyword evidence="4" id="KW-0547">Nucleotide-binding</keyword>
<feature type="compositionally biased region" description="Basic and acidic residues" evidence="2">
    <location>
        <begin position="706"/>
        <end position="723"/>
    </location>
</feature>
<name>A0A1M6EFY4_9ACTN</name>
<feature type="coiled-coil region" evidence="1">
    <location>
        <begin position="659"/>
        <end position="694"/>
    </location>
</feature>
<dbReference type="GO" id="GO:0003724">
    <property type="term" value="F:RNA helicase activity"/>
    <property type="evidence" value="ECO:0007669"/>
    <property type="project" value="InterPro"/>
</dbReference>
<dbReference type="SUPFAM" id="SSF52540">
    <property type="entry name" value="P-loop containing nucleoside triphosphate hydrolases"/>
    <property type="match status" value="1"/>
</dbReference>
<keyword evidence="4" id="KW-0067">ATP-binding</keyword>
<evidence type="ECO:0000259" key="3">
    <source>
        <dbReference type="Pfam" id="PF00910"/>
    </source>
</evidence>
<dbReference type="GO" id="GO:0003723">
    <property type="term" value="F:RNA binding"/>
    <property type="evidence" value="ECO:0007669"/>
    <property type="project" value="InterPro"/>
</dbReference>
<feature type="compositionally biased region" description="Polar residues" evidence="2">
    <location>
        <begin position="1"/>
        <end position="10"/>
    </location>
</feature>